<sequence>MPLHIRLARLDDAPLLPAIEHSAAQAFQLIDGLGWLASAGTLTVERHRQWIALSTCWVAVDANDQPQGFLCAERQGDDLHIHEVSVARSLHGQGWGRKLVEAAMDAARSQALRAVTLTTFRQVPWNAPFYRRLGFELQAEASLDQRLAGMLADEYAHGFEPGSRCAMVWRVARA</sequence>
<evidence type="ECO:0000313" key="3">
    <source>
        <dbReference type="EMBL" id="QOU02635.1"/>
    </source>
</evidence>
<dbReference type="EMBL" id="CP063233">
    <property type="protein sequence ID" value="QOU02635.1"/>
    <property type="molecule type" value="Genomic_DNA"/>
</dbReference>
<dbReference type="Proteomes" id="UP000593833">
    <property type="component" value="Chromosome"/>
</dbReference>
<dbReference type="PANTHER" id="PTHR43800:SF1">
    <property type="entry name" value="PEPTIDYL-LYSINE N-ACETYLTRANSFERASE YJAB"/>
    <property type="match status" value="1"/>
</dbReference>
<evidence type="ECO:0000313" key="4">
    <source>
        <dbReference type="Proteomes" id="UP000593833"/>
    </source>
</evidence>
<accession>A0A1B3DAB6</accession>
<reference evidence="3 4" key="1">
    <citation type="submission" date="2020-10" db="EMBL/GenBank/DDBJ databases">
        <title>Complete genome sequence of a novel Pseudomonas fluorescens strain isolated from the flower of kumarahou (Pomaderris kumeraho).</title>
        <authorList>
            <person name="Summers M.C."/>
            <person name="Nowak V."/>
            <person name="Fairhurst M.J."/>
            <person name="Owen J.G."/>
            <person name="Gerth M.L."/>
            <person name="Patrick W.M."/>
        </authorList>
    </citation>
    <scope>NUCLEOTIDE SEQUENCE [LARGE SCALE GENOMIC DNA]</scope>
    <source>
        <strain evidence="3 4">KF1</strain>
    </source>
</reference>
<dbReference type="InterPro" id="IPR016181">
    <property type="entry name" value="Acyl_CoA_acyltransferase"/>
</dbReference>
<keyword evidence="2" id="KW-0012">Acyltransferase</keyword>
<dbReference type="SUPFAM" id="SSF55729">
    <property type="entry name" value="Acyl-CoA N-acyltransferases (Nat)"/>
    <property type="match status" value="1"/>
</dbReference>
<evidence type="ECO:0000256" key="2">
    <source>
        <dbReference type="ARBA" id="ARBA00023315"/>
    </source>
</evidence>
<evidence type="ECO:0000256" key="1">
    <source>
        <dbReference type="ARBA" id="ARBA00022679"/>
    </source>
</evidence>
<dbReference type="AlphaFoldDB" id="A0A1B3DAB6"/>
<name>A0A1B3DAB6_PSEFL</name>
<keyword evidence="1 3" id="KW-0808">Transferase</keyword>
<dbReference type="RefSeq" id="WP_069076253.1">
    <property type="nucleotide sequence ID" value="NZ_CP015637.1"/>
</dbReference>
<dbReference type="PANTHER" id="PTHR43800">
    <property type="entry name" value="PEPTIDYL-LYSINE N-ACETYLTRANSFERASE YJAB"/>
    <property type="match status" value="1"/>
</dbReference>
<dbReference type="GO" id="GO:0016747">
    <property type="term" value="F:acyltransferase activity, transferring groups other than amino-acyl groups"/>
    <property type="evidence" value="ECO:0007669"/>
    <property type="project" value="InterPro"/>
</dbReference>
<dbReference type="InterPro" id="IPR000182">
    <property type="entry name" value="GNAT_dom"/>
</dbReference>
<protein>
    <submittedName>
        <fullName evidence="3">GNAT family N-acetyltransferase</fullName>
    </submittedName>
</protein>
<organism evidence="3 4">
    <name type="scientific">Pseudomonas fluorescens</name>
    <dbReference type="NCBI Taxonomy" id="294"/>
    <lineage>
        <taxon>Bacteria</taxon>
        <taxon>Pseudomonadati</taxon>
        <taxon>Pseudomonadota</taxon>
        <taxon>Gammaproteobacteria</taxon>
        <taxon>Pseudomonadales</taxon>
        <taxon>Pseudomonadaceae</taxon>
        <taxon>Pseudomonas</taxon>
    </lineage>
</organism>
<dbReference type="OrthoDB" id="572496at2"/>
<dbReference type="Pfam" id="PF00583">
    <property type="entry name" value="Acetyltransf_1"/>
    <property type="match status" value="1"/>
</dbReference>
<dbReference type="PROSITE" id="PS51186">
    <property type="entry name" value="GNAT"/>
    <property type="match status" value="1"/>
</dbReference>
<proteinExistence type="predicted"/>
<gene>
    <name evidence="3" type="ORF">IM720_18100</name>
</gene>
<dbReference type="CDD" id="cd04301">
    <property type="entry name" value="NAT_SF"/>
    <property type="match status" value="1"/>
</dbReference>
<dbReference type="Gene3D" id="3.40.630.30">
    <property type="match status" value="1"/>
</dbReference>